<keyword evidence="2" id="KW-0472">Membrane</keyword>
<dbReference type="EMBL" id="FQ790233">
    <property type="protein sequence ID" value="CBZ40671.1"/>
    <property type="molecule type" value="Genomic_DNA"/>
</dbReference>
<evidence type="ECO:0000313" key="4">
    <source>
        <dbReference type="Proteomes" id="UP000008645"/>
    </source>
</evidence>
<name>F0V1Z0_MYCS3</name>
<evidence type="ECO:0000313" key="3">
    <source>
        <dbReference type="EMBL" id="CBZ40671.1"/>
    </source>
</evidence>
<gene>
    <name evidence="3" type="ORF">MSUIS_05780</name>
</gene>
<evidence type="ECO:0000256" key="2">
    <source>
        <dbReference type="SAM" id="Phobius"/>
    </source>
</evidence>
<reference evidence="3 4" key="1">
    <citation type="journal article" date="2011" name="J. Bacteriol.">
        <title>Complete genome sequence of the hemotrophic Mycoplasma suis strain KI3806.</title>
        <authorList>
            <person name="Oehlerking J."/>
            <person name="Kube M."/>
            <person name="Felder K.M."/>
            <person name="Matter D."/>
            <person name="Wittenbrink M.M."/>
            <person name="Schwarzenbach S."/>
            <person name="Kramer M.M."/>
            <person name="Hoelzle K."/>
            <person name="Hoelzle L.E."/>
        </authorList>
    </citation>
    <scope>NUCLEOTIDE SEQUENCE [LARGE SCALE GENOMIC DNA]</scope>
    <source>
        <strain evidence="4">KI_3806</strain>
    </source>
</reference>
<dbReference type="Proteomes" id="UP000008645">
    <property type="component" value="Chromosome"/>
</dbReference>
<accession>F0V1Z0</accession>
<protein>
    <submittedName>
        <fullName evidence="3">Uncharacterized protein</fullName>
    </submittedName>
</protein>
<dbReference type="KEGG" id="msk:MSUIS_05780"/>
<feature type="region of interest" description="Disordered" evidence="1">
    <location>
        <begin position="34"/>
        <end position="59"/>
    </location>
</feature>
<feature type="transmembrane region" description="Helical" evidence="2">
    <location>
        <begin position="6"/>
        <end position="27"/>
    </location>
</feature>
<evidence type="ECO:0000256" key="1">
    <source>
        <dbReference type="SAM" id="MobiDB-lite"/>
    </source>
</evidence>
<keyword evidence="2" id="KW-0812">Transmembrane</keyword>
<proteinExistence type="predicted"/>
<sequence length="59" mass="6546">MTFWLKSLFTSLAVMASGGIVGGGYILRDSFLPKTQQQQSENENSQENDEEDDCGLFDP</sequence>
<dbReference type="RefSeq" id="WP_013609274.1">
    <property type="nucleotide sequence ID" value="NC_015153.1"/>
</dbReference>
<organism evidence="3 4">
    <name type="scientific">Mycoplasma suis (strain KI_3806)</name>
    <dbReference type="NCBI Taxonomy" id="708248"/>
    <lineage>
        <taxon>Bacteria</taxon>
        <taxon>Bacillati</taxon>
        <taxon>Mycoplasmatota</taxon>
        <taxon>Mollicutes</taxon>
        <taxon>Mycoplasmataceae</taxon>
        <taxon>Mycoplasma</taxon>
    </lineage>
</organism>
<dbReference type="AlphaFoldDB" id="F0V1Z0"/>
<feature type="compositionally biased region" description="Acidic residues" evidence="1">
    <location>
        <begin position="44"/>
        <end position="59"/>
    </location>
</feature>
<keyword evidence="2" id="KW-1133">Transmembrane helix</keyword>
<dbReference type="HOGENOM" id="CLU_2955677_0_0_14"/>